<dbReference type="InterPro" id="IPR039420">
    <property type="entry name" value="WalR-like"/>
</dbReference>
<organism evidence="6 7">
    <name type="scientific">Comamonas suwonensis</name>
    <dbReference type="NCBI Taxonomy" id="2606214"/>
    <lineage>
        <taxon>Bacteria</taxon>
        <taxon>Pseudomonadati</taxon>
        <taxon>Pseudomonadota</taxon>
        <taxon>Betaproteobacteria</taxon>
        <taxon>Burkholderiales</taxon>
        <taxon>Comamonadaceae</taxon>
        <taxon>Comamonas</taxon>
    </lineage>
</organism>
<dbReference type="InterPro" id="IPR000792">
    <property type="entry name" value="Tscrpt_reg_LuxR_C"/>
</dbReference>
<dbReference type="Gene3D" id="1.10.10.10">
    <property type="entry name" value="Winged helix-like DNA-binding domain superfamily/Winged helix DNA-binding domain"/>
    <property type="match status" value="1"/>
</dbReference>
<sequence>MSQTAYSALFSQTTSQAYALVIDDHPLVAHGARHMLLQLPHFKRVLTAESGNQALTLMASEGEPLLTVVDFWLDEDDATRFIKDMLSLAPATRILMTSGDRHPAIASKARAAGAHGFVAKARSTEDFLAAVQALLSGGQWFDTPEHLHPASVETHPFRMTARELGITTRQAQVLTLVLRGKPNRAIAQALSLSEHTIKEHVTAVLQRLGAANRVELFTKLRGVELSEDHALDR</sequence>
<dbReference type="SMART" id="SM00421">
    <property type="entry name" value="HTH_LUXR"/>
    <property type="match status" value="1"/>
</dbReference>
<dbReference type="PROSITE" id="PS50110">
    <property type="entry name" value="RESPONSE_REGULATORY"/>
    <property type="match status" value="1"/>
</dbReference>
<name>A0A843B4U0_9BURK</name>
<dbReference type="InterPro" id="IPR036388">
    <property type="entry name" value="WH-like_DNA-bd_sf"/>
</dbReference>
<protein>
    <submittedName>
        <fullName evidence="6">Response regulator transcription factor</fullName>
    </submittedName>
</protein>
<dbReference type="Pfam" id="PF00072">
    <property type="entry name" value="Response_reg"/>
    <property type="match status" value="1"/>
</dbReference>
<dbReference type="PANTHER" id="PTHR43214">
    <property type="entry name" value="TWO-COMPONENT RESPONSE REGULATOR"/>
    <property type="match status" value="1"/>
</dbReference>
<feature type="domain" description="HTH luxR-type" evidence="4">
    <location>
        <begin position="159"/>
        <end position="224"/>
    </location>
</feature>
<accession>A0A843B4U0</accession>
<dbReference type="PROSITE" id="PS00622">
    <property type="entry name" value="HTH_LUXR_1"/>
    <property type="match status" value="1"/>
</dbReference>
<keyword evidence="7" id="KW-1185">Reference proteome</keyword>
<dbReference type="InterPro" id="IPR001789">
    <property type="entry name" value="Sig_transdc_resp-reg_receiver"/>
</dbReference>
<dbReference type="SUPFAM" id="SSF52172">
    <property type="entry name" value="CheY-like"/>
    <property type="match status" value="1"/>
</dbReference>
<keyword evidence="1 3" id="KW-0597">Phosphoprotein</keyword>
<dbReference type="PROSITE" id="PS50043">
    <property type="entry name" value="HTH_LUXR_2"/>
    <property type="match status" value="1"/>
</dbReference>
<proteinExistence type="predicted"/>
<evidence type="ECO:0000313" key="6">
    <source>
        <dbReference type="EMBL" id="MBI1625643.1"/>
    </source>
</evidence>
<feature type="domain" description="Response regulatory" evidence="5">
    <location>
        <begin position="18"/>
        <end position="135"/>
    </location>
</feature>
<dbReference type="Proteomes" id="UP000530032">
    <property type="component" value="Unassembled WGS sequence"/>
</dbReference>
<dbReference type="GO" id="GO:0003677">
    <property type="term" value="F:DNA binding"/>
    <property type="evidence" value="ECO:0007669"/>
    <property type="project" value="UniProtKB-KW"/>
</dbReference>
<dbReference type="InterPro" id="IPR011006">
    <property type="entry name" value="CheY-like_superfamily"/>
</dbReference>
<evidence type="ECO:0000256" key="1">
    <source>
        <dbReference type="ARBA" id="ARBA00022553"/>
    </source>
</evidence>
<dbReference type="GO" id="GO:0006355">
    <property type="term" value="P:regulation of DNA-templated transcription"/>
    <property type="evidence" value="ECO:0007669"/>
    <property type="project" value="InterPro"/>
</dbReference>
<dbReference type="PANTHER" id="PTHR43214:SF43">
    <property type="entry name" value="TWO-COMPONENT RESPONSE REGULATOR"/>
    <property type="match status" value="1"/>
</dbReference>
<evidence type="ECO:0000313" key="7">
    <source>
        <dbReference type="Proteomes" id="UP000530032"/>
    </source>
</evidence>
<evidence type="ECO:0000259" key="5">
    <source>
        <dbReference type="PROSITE" id="PS50110"/>
    </source>
</evidence>
<evidence type="ECO:0000256" key="3">
    <source>
        <dbReference type="PROSITE-ProRule" id="PRU00169"/>
    </source>
</evidence>
<dbReference type="SUPFAM" id="SSF46894">
    <property type="entry name" value="C-terminal effector domain of the bipartite response regulators"/>
    <property type="match status" value="1"/>
</dbReference>
<dbReference type="InterPro" id="IPR058245">
    <property type="entry name" value="NreC/VraR/RcsB-like_REC"/>
</dbReference>
<evidence type="ECO:0000256" key="2">
    <source>
        <dbReference type="ARBA" id="ARBA00023125"/>
    </source>
</evidence>
<feature type="modified residue" description="4-aspartylphosphate" evidence="3">
    <location>
        <position position="70"/>
    </location>
</feature>
<dbReference type="PRINTS" id="PR00038">
    <property type="entry name" value="HTHLUXR"/>
</dbReference>
<dbReference type="Pfam" id="PF00196">
    <property type="entry name" value="GerE"/>
    <property type="match status" value="1"/>
</dbReference>
<dbReference type="EMBL" id="JABBCQ020000012">
    <property type="protein sequence ID" value="MBI1625643.1"/>
    <property type="molecule type" value="Genomic_DNA"/>
</dbReference>
<comment type="caution">
    <text evidence="6">The sequence shown here is derived from an EMBL/GenBank/DDBJ whole genome shotgun (WGS) entry which is preliminary data.</text>
</comment>
<dbReference type="CDD" id="cd17535">
    <property type="entry name" value="REC_NarL-like"/>
    <property type="match status" value="1"/>
</dbReference>
<dbReference type="SMART" id="SM00448">
    <property type="entry name" value="REC"/>
    <property type="match status" value="1"/>
</dbReference>
<evidence type="ECO:0000259" key="4">
    <source>
        <dbReference type="PROSITE" id="PS50043"/>
    </source>
</evidence>
<dbReference type="InterPro" id="IPR016032">
    <property type="entry name" value="Sig_transdc_resp-reg_C-effctor"/>
</dbReference>
<dbReference type="Gene3D" id="3.40.50.2300">
    <property type="match status" value="1"/>
</dbReference>
<dbReference type="GO" id="GO:0000160">
    <property type="term" value="P:phosphorelay signal transduction system"/>
    <property type="evidence" value="ECO:0007669"/>
    <property type="project" value="InterPro"/>
</dbReference>
<dbReference type="RefSeq" id="WP_198460781.1">
    <property type="nucleotide sequence ID" value="NZ_JABBCQ020000012.1"/>
</dbReference>
<dbReference type="CDD" id="cd06170">
    <property type="entry name" value="LuxR_C_like"/>
    <property type="match status" value="1"/>
</dbReference>
<gene>
    <name evidence="6" type="ORF">HF327_014155</name>
</gene>
<keyword evidence="2" id="KW-0238">DNA-binding</keyword>
<dbReference type="AlphaFoldDB" id="A0A843B4U0"/>
<reference evidence="6" key="1">
    <citation type="submission" date="2020-12" db="EMBL/GenBank/DDBJ databases">
        <title>Comamonas sp. nov., isolated from stream water.</title>
        <authorList>
            <person name="Park K.-H."/>
        </authorList>
    </citation>
    <scope>NUCLEOTIDE SEQUENCE</scope>
    <source>
        <strain evidence="6">EJ-4</strain>
    </source>
</reference>